<dbReference type="AlphaFoldDB" id="A0A6J6U081"/>
<organism evidence="1">
    <name type="scientific">freshwater metagenome</name>
    <dbReference type="NCBI Taxonomy" id="449393"/>
    <lineage>
        <taxon>unclassified sequences</taxon>
        <taxon>metagenomes</taxon>
        <taxon>ecological metagenomes</taxon>
    </lineage>
</organism>
<accession>A0A6J6U081</accession>
<reference evidence="1" key="1">
    <citation type="submission" date="2020-05" db="EMBL/GenBank/DDBJ databases">
        <authorList>
            <person name="Chiriac C."/>
            <person name="Salcher M."/>
            <person name="Ghai R."/>
            <person name="Kavagutti S V."/>
        </authorList>
    </citation>
    <scope>NUCLEOTIDE SEQUENCE</scope>
</reference>
<proteinExistence type="predicted"/>
<sequence length="487" mass="50279">MKILRRVFSFALLSAVVAVVVVVDRHTGSESVGASSAIVDFAGFPQVVDEARISTSWFCPGAAAGDGIDGASVTVVNPSDGDITATLNYLSDAPVDAQTFSVPARSRQVLDVLRGRTVGVVVPIVEIIGSLGSVEQELVYAAGDVTSQCVSQTSNSWYFADGFTAEGSTQRLVLTNPFPESAVVNVSYTTTNGRRTPAALQGIILDGRSARSISLADAGAQNEARLAVEVEASTGQIIASRIQHYLGAGRLGYSTTVGIPMASREWWFSSGRTGSLASELLMVFNPSDSNAQVNVTFFGEGITNGLAIDQDSTAAAPSTAIDVPAGEVVAINTDSIADLPKGDHAMVVSSVNDVPVIVEHVLSQRLGGSSFTAITNGVPGGLVSTQWRIPSGVAKGTRNALSILNTTGTDGTFTVSASGPGGQVELPQLVNVALTAASLITVEVPDDVQDGEVTITATVPVVVQRRTARGHGLVGFGIVGALPIRSR</sequence>
<dbReference type="InterPro" id="IPR036698">
    <property type="entry name" value="TM1070-like_sf"/>
</dbReference>
<evidence type="ECO:0000313" key="1">
    <source>
        <dbReference type="EMBL" id="CAB4751879.1"/>
    </source>
</evidence>
<gene>
    <name evidence="1" type="ORF">UFOPK2870_00092</name>
</gene>
<dbReference type="InterPro" id="IPR043777">
    <property type="entry name" value="DUF5719"/>
</dbReference>
<dbReference type="Gene3D" id="2.60.290.11">
    <property type="entry name" value="TM1070-like"/>
    <property type="match status" value="1"/>
</dbReference>
<protein>
    <submittedName>
        <fullName evidence="1">Unannotated protein</fullName>
    </submittedName>
</protein>
<name>A0A6J6U081_9ZZZZ</name>
<dbReference type="EMBL" id="CAEZZL010000002">
    <property type="protein sequence ID" value="CAB4751879.1"/>
    <property type="molecule type" value="Genomic_DNA"/>
</dbReference>
<dbReference type="Pfam" id="PF18986">
    <property type="entry name" value="DUF5719"/>
    <property type="match status" value="2"/>
</dbReference>